<comment type="caution">
    <text evidence="2">The sequence shown here is derived from an EMBL/GenBank/DDBJ whole genome shotgun (WGS) entry which is preliminary data.</text>
</comment>
<evidence type="ECO:0000313" key="2">
    <source>
        <dbReference type="EMBL" id="GBN67586.1"/>
    </source>
</evidence>
<organism evidence="2 3">
    <name type="scientific">Araneus ventricosus</name>
    <name type="common">Orbweaver spider</name>
    <name type="synonym">Epeira ventricosa</name>
    <dbReference type="NCBI Taxonomy" id="182803"/>
    <lineage>
        <taxon>Eukaryota</taxon>
        <taxon>Metazoa</taxon>
        <taxon>Ecdysozoa</taxon>
        <taxon>Arthropoda</taxon>
        <taxon>Chelicerata</taxon>
        <taxon>Arachnida</taxon>
        <taxon>Araneae</taxon>
        <taxon>Araneomorphae</taxon>
        <taxon>Entelegynae</taxon>
        <taxon>Araneoidea</taxon>
        <taxon>Araneidae</taxon>
        <taxon>Araneus</taxon>
    </lineage>
</organism>
<dbReference type="PROSITE" id="PS50878">
    <property type="entry name" value="RT_POL"/>
    <property type="match status" value="1"/>
</dbReference>
<protein>
    <recommendedName>
        <fullName evidence="1">Reverse transcriptase domain-containing protein</fullName>
    </recommendedName>
</protein>
<name>A0A4Y2QWI9_ARAVE</name>
<evidence type="ECO:0000259" key="1">
    <source>
        <dbReference type="PROSITE" id="PS50878"/>
    </source>
</evidence>
<gene>
    <name evidence="2" type="ORF">AVEN_73895_1</name>
</gene>
<dbReference type="Pfam" id="PF00078">
    <property type="entry name" value="RVT_1"/>
    <property type="match status" value="1"/>
</dbReference>
<dbReference type="OrthoDB" id="6433533at2759"/>
<accession>A0A4Y2QWI9</accession>
<dbReference type="PANTHER" id="PTHR33481:SF1">
    <property type="entry name" value="ENDONUCLEASE_EXONUCLEASE_PHOSPHATASE DOMAIN-CONTAINING PROTEIN-RELATED"/>
    <property type="match status" value="1"/>
</dbReference>
<keyword evidence="3" id="KW-1185">Reference proteome</keyword>
<sequence length="202" mass="23451">MVAYKVARKLARLLDSFLRDRSVVLSDGSTWKYNIGVPQGSCMGPVFWLFIIDELSNHDNSNENAYLQACVDDVALLMQATASYHFKEISREIILKLESWAQSFNLRFSPIKSNYIMFKNNSEITHFPGLYLYGNRIVYDQNLKYLGLIFDKNLSFMPHLNLLQPKICKVTEKVRRIPRATCCLKPIIVKEIYLIVLEKIMM</sequence>
<evidence type="ECO:0000313" key="3">
    <source>
        <dbReference type="Proteomes" id="UP000499080"/>
    </source>
</evidence>
<dbReference type="Proteomes" id="UP000499080">
    <property type="component" value="Unassembled WGS sequence"/>
</dbReference>
<dbReference type="InterPro" id="IPR000477">
    <property type="entry name" value="RT_dom"/>
</dbReference>
<feature type="domain" description="Reverse transcriptase" evidence="1">
    <location>
        <begin position="1"/>
        <end position="150"/>
    </location>
</feature>
<dbReference type="AlphaFoldDB" id="A0A4Y2QWI9"/>
<dbReference type="PANTHER" id="PTHR33481">
    <property type="entry name" value="REVERSE TRANSCRIPTASE"/>
    <property type="match status" value="1"/>
</dbReference>
<dbReference type="EMBL" id="BGPR01014992">
    <property type="protein sequence ID" value="GBN67586.1"/>
    <property type="molecule type" value="Genomic_DNA"/>
</dbReference>
<reference evidence="2 3" key="1">
    <citation type="journal article" date="2019" name="Sci. Rep.">
        <title>Orb-weaving spider Araneus ventricosus genome elucidates the spidroin gene catalogue.</title>
        <authorList>
            <person name="Kono N."/>
            <person name="Nakamura H."/>
            <person name="Ohtoshi R."/>
            <person name="Moran D.A.P."/>
            <person name="Shinohara A."/>
            <person name="Yoshida Y."/>
            <person name="Fujiwara M."/>
            <person name="Mori M."/>
            <person name="Tomita M."/>
            <person name="Arakawa K."/>
        </authorList>
    </citation>
    <scope>NUCLEOTIDE SEQUENCE [LARGE SCALE GENOMIC DNA]</scope>
</reference>
<proteinExistence type="predicted"/>